<protein>
    <recommendedName>
        <fullName evidence="3">Rv3651-like N-terminal domain-containing protein</fullName>
    </recommendedName>
</protein>
<proteinExistence type="predicted"/>
<dbReference type="EMBL" id="CP015515">
    <property type="protein sequence ID" value="AND16761.1"/>
    <property type="molecule type" value="Genomic_DNA"/>
</dbReference>
<dbReference type="Proteomes" id="UP000077071">
    <property type="component" value="Chromosome"/>
</dbReference>
<name>A0A161IZ75_9MICO</name>
<accession>A0A161IZ75</accession>
<reference evidence="1 2" key="1">
    <citation type="submission" date="2016-05" db="EMBL/GenBank/DDBJ databases">
        <title>Complete genome sequence of Rathayibacter tritici NCPPB 1953.</title>
        <authorList>
            <person name="Park J."/>
            <person name="Lee H.-H."/>
            <person name="Lee S.-W."/>
            <person name="Seo Y.-S."/>
        </authorList>
    </citation>
    <scope>NUCLEOTIDE SEQUENCE [LARGE SCALE GENOMIC DNA]</scope>
    <source>
        <strain evidence="1 2">NCPPB 1953</strain>
    </source>
</reference>
<dbReference type="PATRIC" id="fig|33888.3.peg.1789"/>
<organism evidence="1 2">
    <name type="scientific">Rathayibacter tritici</name>
    <dbReference type="NCBI Taxonomy" id="33888"/>
    <lineage>
        <taxon>Bacteria</taxon>
        <taxon>Bacillati</taxon>
        <taxon>Actinomycetota</taxon>
        <taxon>Actinomycetes</taxon>
        <taxon>Micrococcales</taxon>
        <taxon>Microbacteriaceae</taxon>
        <taxon>Rathayibacter</taxon>
    </lineage>
</organism>
<evidence type="ECO:0008006" key="3">
    <source>
        <dbReference type="Google" id="ProtNLM"/>
    </source>
</evidence>
<dbReference type="RefSeq" id="WP_146085085.1">
    <property type="nucleotide sequence ID" value="NZ_CP015515.1"/>
</dbReference>
<dbReference type="AlphaFoldDB" id="A0A161IZ75"/>
<evidence type="ECO:0000313" key="1">
    <source>
        <dbReference type="EMBL" id="AND16761.1"/>
    </source>
</evidence>
<gene>
    <name evidence="1" type="ORF">A6122_1627</name>
</gene>
<dbReference type="OrthoDB" id="4963567at2"/>
<keyword evidence="2" id="KW-1185">Reference proteome</keyword>
<dbReference type="KEGG" id="rtn:A6122_1627"/>
<dbReference type="STRING" id="33888.A6122_1627"/>
<evidence type="ECO:0000313" key="2">
    <source>
        <dbReference type="Proteomes" id="UP000077071"/>
    </source>
</evidence>
<sequence>MSGLTEVDALSSWVVCDILGDAIALRELGGQEFPGVSLRRTLDRRGVRLLYASMREAVAAEADRFVNETYAGRKYAVDVRLVWSPDRTTILGATGIYYPVGTVAEDAPVIGTWQWRVDRRTGQNRGPNASRWNDDLYRIYGVDPAGIDTTRGPSAEWLAKFLPPSSAATIKLAIDSGIKDAPQTLQVLGYDAIRQDTGDTFAMCMYARAYPDPDDPGALWLRGFSHSVEKSPKIQPVDRAAPALDGLASAAFALATTQALAAIDVIQGTIFMRSPNWERTGLPADAILLADLAVGSVLDELLDMFRTTARSEVPSSPHGYTLNGTMYRVRVVSADVHLERGRYIVVAFERVS</sequence>